<evidence type="ECO:0000313" key="4">
    <source>
        <dbReference type="Proteomes" id="UP000809789"/>
    </source>
</evidence>
<protein>
    <submittedName>
        <fullName evidence="3">Uncharacterized protein</fullName>
    </submittedName>
</protein>
<dbReference type="EMBL" id="JAESVG020000004">
    <property type="protein sequence ID" value="KAG8628577.1"/>
    <property type="molecule type" value="Genomic_DNA"/>
</dbReference>
<reference evidence="3" key="1">
    <citation type="submission" date="2021-07" db="EMBL/GenBank/DDBJ databases">
        <title>Elsinoe batatas strain:CRI-CJ2 Genome sequencing and assembly.</title>
        <authorList>
            <person name="Huang L."/>
        </authorList>
    </citation>
    <scope>NUCLEOTIDE SEQUENCE</scope>
    <source>
        <strain evidence="3">CRI-CJ2</strain>
    </source>
</reference>
<keyword evidence="2" id="KW-1133">Transmembrane helix</keyword>
<gene>
    <name evidence="3" type="ORF">KVT40_004450</name>
</gene>
<evidence type="ECO:0000313" key="3">
    <source>
        <dbReference type="EMBL" id="KAG8628577.1"/>
    </source>
</evidence>
<organism evidence="3 4">
    <name type="scientific">Elsinoe batatas</name>
    <dbReference type="NCBI Taxonomy" id="2601811"/>
    <lineage>
        <taxon>Eukaryota</taxon>
        <taxon>Fungi</taxon>
        <taxon>Dikarya</taxon>
        <taxon>Ascomycota</taxon>
        <taxon>Pezizomycotina</taxon>
        <taxon>Dothideomycetes</taxon>
        <taxon>Dothideomycetidae</taxon>
        <taxon>Myriangiales</taxon>
        <taxon>Elsinoaceae</taxon>
        <taxon>Elsinoe</taxon>
    </lineage>
</organism>
<keyword evidence="2" id="KW-0472">Membrane</keyword>
<evidence type="ECO:0000256" key="2">
    <source>
        <dbReference type="SAM" id="Phobius"/>
    </source>
</evidence>
<proteinExistence type="predicted"/>
<sequence>MSAAKDNTSHGLAFLTNFTASLVLAAFVIAPASTHGYQAIDLDTSTWNVACTIVGTAVGLFTTVAFSMQDDIITRRELASDRGVRAIETIMGQVSEGYISLLRQSIERTTINGPSSLGDLGAEVRVFMTVTRMGGSHIAGTAVFGVLLLGTLSGTVRACVGRRAVSFEAQDPVRLLSATNLFQGLKDTSVVAFRDGIELLDSPGSQSPPYGEVSATPKHVGT</sequence>
<name>A0A8K0PHI6_9PEZI</name>
<evidence type="ECO:0000256" key="1">
    <source>
        <dbReference type="SAM" id="MobiDB-lite"/>
    </source>
</evidence>
<keyword evidence="2" id="KW-0812">Transmembrane</keyword>
<keyword evidence="4" id="KW-1185">Reference proteome</keyword>
<feature type="transmembrane region" description="Helical" evidence="2">
    <location>
        <begin position="12"/>
        <end position="33"/>
    </location>
</feature>
<feature type="transmembrane region" description="Helical" evidence="2">
    <location>
        <begin position="45"/>
        <end position="66"/>
    </location>
</feature>
<accession>A0A8K0PHI6</accession>
<dbReference type="OrthoDB" id="5412569at2759"/>
<dbReference type="Proteomes" id="UP000809789">
    <property type="component" value="Unassembled WGS sequence"/>
</dbReference>
<comment type="caution">
    <text evidence="3">The sequence shown here is derived from an EMBL/GenBank/DDBJ whole genome shotgun (WGS) entry which is preliminary data.</text>
</comment>
<feature type="region of interest" description="Disordered" evidence="1">
    <location>
        <begin position="202"/>
        <end position="222"/>
    </location>
</feature>
<dbReference type="AlphaFoldDB" id="A0A8K0PHI6"/>